<dbReference type="Proteomes" id="UP000426328">
    <property type="component" value="Chromosome"/>
</dbReference>
<dbReference type="Proteomes" id="UP000474054">
    <property type="component" value="Unassembled WGS sequence"/>
</dbReference>
<dbReference type="GeneID" id="42778698"/>
<dbReference type="EMBL" id="CP045482">
    <property type="protein sequence ID" value="QGR21118.1"/>
    <property type="molecule type" value="Genomic_DNA"/>
</dbReference>
<dbReference type="KEGG" id="aamb:D1866_03145"/>
<accession>A0A650CTI9</accession>
<sequence length="129" mass="14881">MSEVLNYTLQEIQEGKYKIETDEENLELILHPVLLKVFKKDDKYSFVVQNIISVNTDKPRFGPLCSSNTLNSRPAKIRKIEVLNEPKIVLKIDEKIFNIIIKVTNISIYPDYRDSFGSPCVMVSTVVLY</sequence>
<protein>
    <submittedName>
        <fullName evidence="2">Uncharacterized protein</fullName>
    </submittedName>
</protein>
<dbReference type="EMBL" id="WHYS01000004">
    <property type="protein sequence ID" value="MQL56487.1"/>
    <property type="molecule type" value="Genomic_DNA"/>
</dbReference>
<reference evidence="1 4" key="1">
    <citation type="submission" date="2019-10" db="EMBL/GenBank/DDBJ databases">
        <title>Comparative genomics of sulfur disproportionating microorganisms.</title>
        <authorList>
            <person name="Ward L.M."/>
            <person name="Bertran E."/>
            <person name="Johnston D."/>
        </authorList>
    </citation>
    <scope>NUCLEOTIDE SEQUENCE [LARGE SCALE GENOMIC DNA]</scope>
    <source>
        <strain evidence="1 4">DSM 3772</strain>
    </source>
</reference>
<evidence type="ECO:0000313" key="4">
    <source>
        <dbReference type="Proteomes" id="UP000474054"/>
    </source>
</evidence>
<evidence type="ECO:0000313" key="1">
    <source>
        <dbReference type="EMBL" id="MQL56487.1"/>
    </source>
</evidence>
<dbReference type="AlphaFoldDB" id="A0A650CTI9"/>
<name>A0A650CTI9_ACIAM</name>
<reference evidence="2 3" key="2">
    <citation type="submission" date="2019-10" db="EMBL/GenBank/DDBJ databases">
        <title>Genome Sequences from Six Type Strain Members of the Archaeal Family Sulfolobaceae: Acidianus ambivalens, Acidianus infernus, Metallosphaera prunae, Stygiolobus azoricus, Sulfolobus metallicus, and Sulfurisphaera ohwakuensis.</title>
        <authorList>
            <person name="Counts J.A."/>
            <person name="Kelly R.M."/>
        </authorList>
    </citation>
    <scope>NUCLEOTIDE SEQUENCE [LARGE SCALE GENOMIC DNA]</scope>
    <source>
        <strain evidence="2 3">LEI 10</strain>
    </source>
</reference>
<organism evidence="2 3">
    <name type="scientific">Acidianus ambivalens</name>
    <name type="common">Desulfurolobus ambivalens</name>
    <dbReference type="NCBI Taxonomy" id="2283"/>
    <lineage>
        <taxon>Archaea</taxon>
        <taxon>Thermoproteota</taxon>
        <taxon>Thermoprotei</taxon>
        <taxon>Sulfolobales</taxon>
        <taxon>Sulfolobaceae</taxon>
        <taxon>Acidianus</taxon>
    </lineage>
</organism>
<evidence type="ECO:0000313" key="3">
    <source>
        <dbReference type="Proteomes" id="UP000426328"/>
    </source>
</evidence>
<proteinExistence type="predicted"/>
<gene>
    <name evidence="2" type="ORF">D1866_03145</name>
    <name evidence="1" type="ORF">GFB69_12490</name>
</gene>
<keyword evidence="3" id="KW-1185">Reference proteome</keyword>
<dbReference type="RefSeq" id="WP_155861033.1">
    <property type="nucleotide sequence ID" value="NZ_CP045482.1"/>
</dbReference>
<evidence type="ECO:0000313" key="2">
    <source>
        <dbReference type="EMBL" id="QGR21118.1"/>
    </source>
</evidence>